<dbReference type="Proteomes" id="UP001177769">
    <property type="component" value="Chromosome"/>
</dbReference>
<dbReference type="PROSITE" id="PS51007">
    <property type="entry name" value="CYTC"/>
    <property type="match status" value="1"/>
</dbReference>
<gene>
    <name evidence="7" type="primary">soxX</name>
    <name evidence="7" type="ORF">PFX98_19400</name>
</gene>
<dbReference type="RefSeq" id="WP_285232130.1">
    <property type="nucleotide sequence ID" value="NZ_CP116346.1"/>
</dbReference>
<evidence type="ECO:0000256" key="5">
    <source>
        <dbReference type="SAM" id="SignalP"/>
    </source>
</evidence>
<evidence type="ECO:0000313" key="7">
    <source>
        <dbReference type="EMBL" id="WIT11052.1"/>
    </source>
</evidence>
<dbReference type="InterPro" id="IPR009056">
    <property type="entry name" value="Cyt_c-like_dom"/>
</dbReference>
<dbReference type="PIRSF" id="PIRSF024608">
    <property type="entry name" value="UCP024608"/>
    <property type="match status" value="1"/>
</dbReference>
<sequence>MNKRFVWAAVAALALGAAGCASLPGQPTPAELDAQALAMLKASFRDEGIATTKRLEQDLGQQACSAESAPPEGVAKRVEAEALASIKWPAGGQYLGDWREGEKLAQNGRGMTWTDKSAAPAANGANCYNCHQISKEEVSFGTIGPSLYNYGKIRGVKDPADPASAAIVQYTWGKLWNSKAYNACSNMPRFGHAGLLNEEQLRHVMALILDPRSPVNQ</sequence>
<dbReference type="Pfam" id="PF00034">
    <property type="entry name" value="Cytochrom_C"/>
    <property type="match status" value="1"/>
</dbReference>
<feature type="domain" description="Cytochrome c" evidence="6">
    <location>
        <begin position="96"/>
        <end position="212"/>
    </location>
</feature>
<evidence type="ECO:0000256" key="2">
    <source>
        <dbReference type="ARBA" id="ARBA00022723"/>
    </source>
</evidence>
<name>A0AA95N9T3_9BURK</name>
<evidence type="ECO:0000256" key="1">
    <source>
        <dbReference type="ARBA" id="ARBA00022617"/>
    </source>
</evidence>
<dbReference type="AlphaFoldDB" id="A0AA95N9T3"/>
<dbReference type="GO" id="GO:0046872">
    <property type="term" value="F:metal ion binding"/>
    <property type="evidence" value="ECO:0007669"/>
    <property type="project" value="UniProtKB-KW"/>
</dbReference>
<dbReference type="Gene3D" id="1.10.760.10">
    <property type="entry name" value="Cytochrome c-like domain"/>
    <property type="match status" value="1"/>
</dbReference>
<evidence type="ECO:0000256" key="4">
    <source>
        <dbReference type="PROSITE-ProRule" id="PRU00433"/>
    </source>
</evidence>
<dbReference type="InterPro" id="IPR030999">
    <property type="entry name" value="Thiosulf_SoxX"/>
</dbReference>
<proteinExistence type="predicted"/>
<dbReference type="SUPFAM" id="SSF46626">
    <property type="entry name" value="Cytochrome c"/>
    <property type="match status" value="1"/>
</dbReference>
<dbReference type="GO" id="GO:0020037">
    <property type="term" value="F:heme binding"/>
    <property type="evidence" value="ECO:0007669"/>
    <property type="project" value="InterPro"/>
</dbReference>
<dbReference type="GO" id="GO:0009055">
    <property type="term" value="F:electron transfer activity"/>
    <property type="evidence" value="ECO:0007669"/>
    <property type="project" value="InterPro"/>
</dbReference>
<dbReference type="PROSITE" id="PS51257">
    <property type="entry name" value="PROKAR_LIPOPROTEIN"/>
    <property type="match status" value="1"/>
</dbReference>
<dbReference type="NCBIfam" id="TIGR04485">
    <property type="entry name" value="thiosulf_SoxX"/>
    <property type="match status" value="1"/>
</dbReference>
<dbReference type="KEGG" id="pais:PFX98_19400"/>
<evidence type="ECO:0000259" key="6">
    <source>
        <dbReference type="PROSITE" id="PS51007"/>
    </source>
</evidence>
<dbReference type="InterPro" id="IPR016823">
    <property type="entry name" value="Thiosulf_SoxX_II"/>
</dbReference>
<evidence type="ECO:0000313" key="8">
    <source>
        <dbReference type="Proteomes" id="UP001177769"/>
    </source>
</evidence>
<evidence type="ECO:0000256" key="3">
    <source>
        <dbReference type="ARBA" id="ARBA00023004"/>
    </source>
</evidence>
<keyword evidence="5" id="KW-0732">Signal</keyword>
<keyword evidence="8" id="KW-1185">Reference proteome</keyword>
<feature type="chain" id="PRO_5041728331" evidence="5">
    <location>
        <begin position="24"/>
        <end position="217"/>
    </location>
</feature>
<organism evidence="7 8">
    <name type="scientific">Paucibacter sediminis</name>
    <dbReference type="NCBI Taxonomy" id="3019553"/>
    <lineage>
        <taxon>Bacteria</taxon>
        <taxon>Pseudomonadati</taxon>
        <taxon>Pseudomonadota</taxon>
        <taxon>Betaproteobacteria</taxon>
        <taxon>Burkholderiales</taxon>
        <taxon>Sphaerotilaceae</taxon>
        <taxon>Roseateles</taxon>
    </lineage>
</organism>
<accession>A0AA95N9T3</accession>
<keyword evidence="3 4" id="KW-0408">Iron</keyword>
<dbReference type="InterPro" id="IPR036909">
    <property type="entry name" value="Cyt_c-like_dom_sf"/>
</dbReference>
<protein>
    <submittedName>
        <fullName evidence="7">Sulfur oxidation c-type cytochrome SoxX</fullName>
    </submittedName>
</protein>
<keyword evidence="1 4" id="KW-0349">Heme</keyword>
<reference evidence="7" key="1">
    <citation type="submission" date="2023-01" db="EMBL/GenBank/DDBJ databases">
        <title>Whole genome sequence of Paucibacter sp. S2-9 isolated from pond sediment.</title>
        <authorList>
            <person name="Jung J.Y."/>
        </authorList>
    </citation>
    <scope>NUCLEOTIDE SEQUENCE</scope>
    <source>
        <strain evidence="7">S2-9</strain>
    </source>
</reference>
<feature type="signal peptide" evidence="5">
    <location>
        <begin position="1"/>
        <end position="23"/>
    </location>
</feature>
<dbReference type="EMBL" id="CP116346">
    <property type="protein sequence ID" value="WIT11052.1"/>
    <property type="molecule type" value="Genomic_DNA"/>
</dbReference>
<keyword evidence="2 4" id="KW-0479">Metal-binding</keyword>